<keyword evidence="4 8" id="KW-0812">Transmembrane</keyword>
<evidence type="ECO:0000259" key="13">
    <source>
        <dbReference type="Pfam" id="PF07715"/>
    </source>
</evidence>
<keyword evidence="2 8" id="KW-0813">Transport</keyword>
<keyword evidence="15" id="KW-1185">Reference proteome</keyword>
<name>A0ABN1HYE3_9SPHN</name>
<dbReference type="PANTHER" id="PTHR40980:SF3">
    <property type="entry name" value="TONB-DEPENDENT RECEPTOR-LIKE BETA-BARREL DOMAIN-CONTAINING PROTEIN"/>
    <property type="match status" value="1"/>
</dbReference>
<dbReference type="RefSeq" id="WP_243848296.1">
    <property type="nucleotide sequence ID" value="NZ_BAAAES010000009.1"/>
</dbReference>
<evidence type="ECO:0000256" key="10">
    <source>
        <dbReference type="SAM" id="MobiDB-lite"/>
    </source>
</evidence>
<keyword evidence="5 9" id="KW-0798">TonB box</keyword>
<evidence type="ECO:0000256" key="6">
    <source>
        <dbReference type="ARBA" id="ARBA00023136"/>
    </source>
</evidence>
<keyword evidence="3 8" id="KW-1134">Transmembrane beta strand</keyword>
<dbReference type="InterPro" id="IPR037066">
    <property type="entry name" value="Plug_dom_sf"/>
</dbReference>
<dbReference type="NCBIfam" id="TIGR01782">
    <property type="entry name" value="TonB-Xanth-Caul"/>
    <property type="match status" value="1"/>
</dbReference>
<dbReference type="InterPro" id="IPR012910">
    <property type="entry name" value="Plug_dom"/>
</dbReference>
<evidence type="ECO:0000259" key="12">
    <source>
        <dbReference type="Pfam" id="PF00593"/>
    </source>
</evidence>
<evidence type="ECO:0000256" key="11">
    <source>
        <dbReference type="SAM" id="SignalP"/>
    </source>
</evidence>
<dbReference type="Pfam" id="PF00593">
    <property type="entry name" value="TonB_dep_Rec_b-barrel"/>
    <property type="match status" value="1"/>
</dbReference>
<evidence type="ECO:0000256" key="7">
    <source>
        <dbReference type="ARBA" id="ARBA00023237"/>
    </source>
</evidence>
<feature type="region of interest" description="Disordered" evidence="10">
    <location>
        <begin position="34"/>
        <end position="78"/>
    </location>
</feature>
<reference evidence="14 15" key="1">
    <citation type="journal article" date="2019" name="Int. J. Syst. Evol. Microbiol.">
        <title>The Global Catalogue of Microorganisms (GCM) 10K type strain sequencing project: providing services to taxonomists for standard genome sequencing and annotation.</title>
        <authorList>
            <consortium name="The Broad Institute Genomics Platform"/>
            <consortium name="The Broad Institute Genome Sequencing Center for Infectious Disease"/>
            <person name="Wu L."/>
            <person name="Ma J."/>
        </authorList>
    </citation>
    <scope>NUCLEOTIDE SEQUENCE [LARGE SCALE GENOMIC DNA]</scope>
    <source>
        <strain evidence="14 15">JCM 14603</strain>
    </source>
</reference>
<sequence length="973" mass="104559">MMGMSGIRGLKIALGLTTAAIGLAAAPAFAQASPETNAEKAARAPGNQQDTDAPPASPAVAPEPQVADAPPLDTNQDGSAQDIVVTGFRESLSSAINIKRNQTATVDVIKAEDIAEFPDLNLAESLQRIPGVAISRVNGEGRNISVRGLGPEYTRVRINGMEAIGTTGGTDNSGGVNRGRGFDFNIFSSDLFNSLAVRKTATADVEEGSLGATVDLQTSRPFDYKKPTAVISAQASYNDLRRKATPRFSGLVTTSTDDGRFGVLLSVAYEERKLREEGANITRWTYGGFNGGFNAASTLAGYTLGQINYGSSATQTDYAGQALFHPRIPGLVTYEIDQKRLGAAGSVQFQPTDATLISLDGLYSRLDGSRAESQIQAISFSRSGTGKPQTIIRSGVVDANRNIISGTFDNVDVRSQSRYDILRTDFYQGTANLEQKFGDAVKFVGTMGYAKSEFTNPTQTTVTIDAVNSNNFYYDFSTRFPTIRPGFDVTNPASYTFTNGNSEVRVRPQTVDNSFKTAKGYLEWTASGLIKLKAGLDWREFRYSSTEGRRNAGETVVQTLTPAQLAAATTLHTDFGRGIDLPNGTPTSWLVPDIDKFAALYNIYTDPLYAVGRLDNATARGSYITVRERDTGAWGMTEFNLADAGIRLRGDAGLRYVHTNQVSTGYTGVGTSVSLLTAERSYNRWLPSANLVYDVTDTLLVRVGAAKTLSRAGIAALTPGGNLNISGGNRGFSSGNPDLKPTESTNIDASLEWYPTKGAVYAISGFQKDIGTFVQTLSVNVPFADLGLPVSLLAGSAASPNDIFTVTQPVNSSGGKLRGFEVNVQQPLTFLPGFLRDFGVLANYTYVKSDIKYLLSATSTATVTQPLVGLSRHAANATLYYETKRFSIRGSIAYRDKYLTAVPGTEGNSYNGTNSTTNVDAQISYNITDALKLSLEMINLTDQFNDQYVDATNRLNVLTHSGRQFILGARFAF</sequence>
<evidence type="ECO:0000256" key="2">
    <source>
        <dbReference type="ARBA" id="ARBA00022448"/>
    </source>
</evidence>
<gene>
    <name evidence="14" type="ORF">GCM10009102_25850</name>
</gene>
<dbReference type="SUPFAM" id="SSF56935">
    <property type="entry name" value="Porins"/>
    <property type="match status" value="1"/>
</dbReference>
<dbReference type="CDD" id="cd01347">
    <property type="entry name" value="ligand_gated_channel"/>
    <property type="match status" value="1"/>
</dbReference>
<evidence type="ECO:0000256" key="4">
    <source>
        <dbReference type="ARBA" id="ARBA00022692"/>
    </source>
</evidence>
<evidence type="ECO:0000313" key="15">
    <source>
        <dbReference type="Proteomes" id="UP001500238"/>
    </source>
</evidence>
<evidence type="ECO:0000256" key="9">
    <source>
        <dbReference type="RuleBase" id="RU003357"/>
    </source>
</evidence>
<feature type="compositionally biased region" description="Low complexity" evidence="10">
    <location>
        <begin position="58"/>
        <end position="67"/>
    </location>
</feature>
<dbReference type="EMBL" id="BAAAES010000009">
    <property type="protein sequence ID" value="GAA0673128.1"/>
    <property type="molecule type" value="Genomic_DNA"/>
</dbReference>
<dbReference type="InterPro" id="IPR036942">
    <property type="entry name" value="Beta-barrel_TonB_sf"/>
</dbReference>
<accession>A0ABN1HYE3</accession>
<feature type="domain" description="TonB-dependent receptor plug" evidence="13">
    <location>
        <begin position="99"/>
        <end position="212"/>
    </location>
</feature>
<keyword evidence="6 8" id="KW-0472">Membrane</keyword>
<organism evidence="14 15">
    <name type="scientific">Sphingomonas insulae</name>
    <dbReference type="NCBI Taxonomy" id="424800"/>
    <lineage>
        <taxon>Bacteria</taxon>
        <taxon>Pseudomonadati</taxon>
        <taxon>Pseudomonadota</taxon>
        <taxon>Alphaproteobacteria</taxon>
        <taxon>Sphingomonadales</taxon>
        <taxon>Sphingomonadaceae</taxon>
        <taxon>Sphingomonas</taxon>
    </lineage>
</organism>
<dbReference type="PANTHER" id="PTHR40980">
    <property type="entry name" value="PLUG DOMAIN-CONTAINING PROTEIN"/>
    <property type="match status" value="1"/>
</dbReference>
<keyword evidence="7 8" id="KW-0998">Cell outer membrane</keyword>
<dbReference type="InterPro" id="IPR010104">
    <property type="entry name" value="TonB_rcpt_bac"/>
</dbReference>
<comment type="caution">
    <text evidence="14">The sequence shown here is derived from an EMBL/GenBank/DDBJ whole genome shotgun (WGS) entry which is preliminary data.</text>
</comment>
<evidence type="ECO:0000256" key="5">
    <source>
        <dbReference type="ARBA" id="ARBA00023077"/>
    </source>
</evidence>
<dbReference type="Proteomes" id="UP001500238">
    <property type="component" value="Unassembled WGS sequence"/>
</dbReference>
<feature type="domain" description="TonB-dependent receptor-like beta-barrel" evidence="12">
    <location>
        <begin position="465"/>
        <end position="940"/>
    </location>
</feature>
<feature type="signal peptide" evidence="11">
    <location>
        <begin position="1"/>
        <end position="30"/>
    </location>
</feature>
<keyword evidence="11" id="KW-0732">Signal</keyword>
<dbReference type="Gene3D" id="2.170.130.10">
    <property type="entry name" value="TonB-dependent receptor, plug domain"/>
    <property type="match status" value="1"/>
</dbReference>
<dbReference type="Gene3D" id="2.40.170.20">
    <property type="entry name" value="TonB-dependent receptor, beta-barrel domain"/>
    <property type="match status" value="1"/>
</dbReference>
<dbReference type="PROSITE" id="PS52016">
    <property type="entry name" value="TONB_DEPENDENT_REC_3"/>
    <property type="match status" value="1"/>
</dbReference>
<feature type="chain" id="PRO_5046608350" evidence="11">
    <location>
        <begin position="31"/>
        <end position="973"/>
    </location>
</feature>
<dbReference type="InterPro" id="IPR000531">
    <property type="entry name" value="Beta-barrel_TonB"/>
</dbReference>
<evidence type="ECO:0000256" key="3">
    <source>
        <dbReference type="ARBA" id="ARBA00022452"/>
    </source>
</evidence>
<comment type="similarity">
    <text evidence="8 9">Belongs to the TonB-dependent receptor family.</text>
</comment>
<proteinExistence type="inferred from homology"/>
<keyword evidence="14" id="KW-0675">Receptor</keyword>
<evidence type="ECO:0000313" key="14">
    <source>
        <dbReference type="EMBL" id="GAA0673128.1"/>
    </source>
</evidence>
<dbReference type="InterPro" id="IPR039426">
    <property type="entry name" value="TonB-dep_rcpt-like"/>
</dbReference>
<evidence type="ECO:0000256" key="8">
    <source>
        <dbReference type="PROSITE-ProRule" id="PRU01360"/>
    </source>
</evidence>
<evidence type="ECO:0000256" key="1">
    <source>
        <dbReference type="ARBA" id="ARBA00004571"/>
    </source>
</evidence>
<dbReference type="Pfam" id="PF07715">
    <property type="entry name" value="Plug"/>
    <property type="match status" value="1"/>
</dbReference>
<protein>
    <submittedName>
        <fullName evidence="14">TonB-dependent receptor</fullName>
    </submittedName>
</protein>
<comment type="subcellular location">
    <subcellularLocation>
        <location evidence="1 8">Cell outer membrane</location>
        <topology evidence="1 8">Multi-pass membrane protein</topology>
    </subcellularLocation>
</comment>